<protein>
    <submittedName>
        <fullName evidence="8">Precorrin-3B synthase</fullName>
    </submittedName>
</protein>
<dbReference type="RefSeq" id="WP_126541345.1">
    <property type="nucleotide sequence ID" value="NZ_BSPM01000004.1"/>
</dbReference>
<dbReference type="GO" id="GO:0051539">
    <property type="term" value="F:4 iron, 4 sulfur cluster binding"/>
    <property type="evidence" value="ECO:0007669"/>
    <property type="project" value="UniProtKB-KW"/>
</dbReference>
<gene>
    <name evidence="8" type="ORF">EDD54_2356</name>
</gene>
<evidence type="ECO:0000256" key="5">
    <source>
        <dbReference type="ARBA" id="ARBA00023004"/>
    </source>
</evidence>
<keyword evidence="2" id="KW-0349">Heme</keyword>
<evidence type="ECO:0000256" key="6">
    <source>
        <dbReference type="ARBA" id="ARBA00023014"/>
    </source>
</evidence>
<keyword evidence="1" id="KW-0004">4Fe-4S</keyword>
<dbReference type="InterPro" id="IPR051329">
    <property type="entry name" value="NIR_SIR_4Fe-4S"/>
</dbReference>
<evidence type="ECO:0000256" key="4">
    <source>
        <dbReference type="ARBA" id="ARBA00023002"/>
    </source>
</evidence>
<dbReference type="PANTHER" id="PTHR32439:SF9">
    <property type="entry name" value="BLR3264 PROTEIN"/>
    <property type="match status" value="1"/>
</dbReference>
<keyword evidence="5" id="KW-0408">Iron</keyword>
<evidence type="ECO:0000259" key="7">
    <source>
        <dbReference type="Pfam" id="PF03460"/>
    </source>
</evidence>
<accession>A0A4R6RGT2</accession>
<keyword evidence="3" id="KW-0479">Metal-binding</keyword>
<dbReference type="InterPro" id="IPR005117">
    <property type="entry name" value="NiRdtase/SiRdtase_haem-b_fer"/>
</dbReference>
<keyword evidence="9" id="KW-1185">Reference proteome</keyword>
<comment type="caution">
    <text evidence="8">The sequence shown here is derived from an EMBL/GenBank/DDBJ whole genome shotgun (WGS) entry which is preliminary data.</text>
</comment>
<feature type="domain" description="Nitrite/Sulfite reductase ferredoxin-like" evidence="7">
    <location>
        <begin position="15"/>
        <end position="81"/>
    </location>
</feature>
<dbReference type="GO" id="GO:0046872">
    <property type="term" value="F:metal ion binding"/>
    <property type="evidence" value="ECO:0007669"/>
    <property type="project" value="UniProtKB-KW"/>
</dbReference>
<evidence type="ECO:0000256" key="3">
    <source>
        <dbReference type="ARBA" id="ARBA00022723"/>
    </source>
</evidence>
<dbReference type="SUPFAM" id="SSF56014">
    <property type="entry name" value="Nitrite and sulphite reductase 4Fe-4S domain-like"/>
    <property type="match status" value="1"/>
</dbReference>
<keyword evidence="4" id="KW-0560">Oxidoreductase</keyword>
<name>A0A4R6RGT2_9HYPH</name>
<dbReference type="InterPro" id="IPR045854">
    <property type="entry name" value="NO2/SO3_Rdtase_4Fe4S_sf"/>
</dbReference>
<dbReference type="Gene3D" id="3.90.480.20">
    <property type="match status" value="1"/>
</dbReference>
<dbReference type="Pfam" id="PF03460">
    <property type="entry name" value="NIR_SIR_ferr"/>
    <property type="match status" value="1"/>
</dbReference>
<dbReference type="OrthoDB" id="7459360at2"/>
<reference evidence="8 9" key="1">
    <citation type="submission" date="2019-03" db="EMBL/GenBank/DDBJ databases">
        <title>Genomic Encyclopedia of Type Strains, Phase IV (KMG-IV): sequencing the most valuable type-strain genomes for metagenomic binning, comparative biology and taxonomic classification.</title>
        <authorList>
            <person name="Goeker M."/>
        </authorList>
    </citation>
    <scope>NUCLEOTIDE SEQUENCE [LARGE SCALE GENOMIC DNA]</scope>
    <source>
        <strain evidence="8 9">DSM 102969</strain>
    </source>
</reference>
<keyword evidence="6" id="KW-0411">Iron-sulfur</keyword>
<dbReference type="AlphaFoldDB" id="A0A4R6RGT2"/>
<sequence length="384" mass="39146">MTDPLVRGWCPGAHRPMRSGDGLVVRVRPRLGRLSGAQLAGLADAAARFGSGRIDLTGRANLQIRGVADDDHPALLAALSAHGLLDADEAAERRRNVVVTPFPDMAGETAALAAALDARLGDLPPLPAKFGFAVDTGPVRRLADVPADIRIERAADGGLLVRADGLDRGVAVGPDAAIAFVFGLARWFSVAGGMVAGRGRMADLVGRGVRPPAALAGDALPAAAAPPPVPSPADGGRLVGFAFGAASAADLAVLAALGDVRVTPWRMLLVETAAAPPDRPDLLLADDPLLAVAACSGAPDCQQAKGTTRDLARRLAGLVPPRTRLHVSGCTKGCALAGPADVVLVATAAGWDVVRDGRPGDPPVARGLPAARLADPTFFRELVS</sequence>
<dbReference type="Gene3D" id="3.30.413.10">
    <property type="entry name" value="Sulfite Reductase Hemoprotein, domain 1"/>
    <property type="match status" value="1"/>
</dbReference>
<evidence type="ECO:0000313" key="8">
    <source>
        <dbReference type="EMBL" id="TDP85502.1"/>
    </source>
</evidence>
<dbReference type="Proteomes" id="UP000294547">
    <property type="component" value="Unassembled WGS sequence"/>
</dbReference>
<evidence type="ECO:0000256" key="1">
    <source>
        <dbReference type="ARBA" id="ARBA00022485"/>
    </source>
</evidence>
<proteinExistence type="predicted"/>
<dbReference type="GO" id="GO:0016491">
    <property type="term" value="F:oxidoreductase activity"/>
    <property type="evidence" value="ECO:0007669"/>
    <property type="project" value="UniProtKB-KW"/>
</dbReference>
<dbReference type="InterPro" id="IPR036136">
    <property type="entry name" value="Nit/Sulf_reduc_fer-like_dom_sf"/>
</dbReference>
<organism evidence="8 9">
    <name type="scientific">Oharaeibacter diazotrophicus</name>
    <dbReference type="NCBI Taxonomy" id="1920512"/>
    <lineage>
        <taxon>Bacteria</taxon>
        <taxon>Pseudomonadati</taxon>
        <taxon>Pseudomonadota</taxon>
        <taxon>Alphaproteobacteria</taxon>
        <taxon>Hyphomicrobiales</taxon>
        <taxon>Pleomorphomonadaceae</taxon>
        <taxon>Oharaeibacter</taxon>
    </lineage>
</organism>
<dbReference type="EMBL" id="SNXY01000007">
    <property type="protein sequence ID" value="TDP85502.1"/>
    <property type="molecule type" value="Genomic_DNA"/>
</dbReference>
<evidence type="ECO:0000256" key="2">
    <source>
        <dbReference type="ARBA" id="ARBA00022617"/>
    </source>
</evidence>
<evidence type="ECO:0000313" key="9">
    <source>
        <dbReference type="Proteomes" id="UP000294547"/>
    </source>
</evidence>
<dbReference type="SUPFAM" id="SSF55124">
    <property type="entry name" value="Nitrite/Sulfite reductase N-terminal domain-like"/>
    <property type="match status" value="1"/>
</dbReference>
<dbReference type="PANTHER" id="PTHR32439">
    <property type="entry name" value="FERREDOXIN--NITRITE REDUCTASE, CHLOROPLASTIC"/>
    <property type="match status" value="1"/>
</dbReference>